<accession>A0A0A6P236</accession>
<dbReference type="GO" id="GO:0070403">
    <property type="term" value="F:NAD+ binding"/>
    <property type="evidence" value="ECO:0007669"/>
    <property type="project" value="InterPro"/>
</dbReference>
<evidence type="ECO:0000256" key="2">
    <source>
        <dbReference type="ARBA" id="ARBA00022679"/>
    </source>
</evidence>
<dbReference type="SUPFAM" id="SSF52467">
    <property type="entry name" value="DHS-like NAD/FAD-binding domain"/>
    <property type="match status" value="1"/>
</dbReference>
<dbReference type="PROSITE" id="PS50305">
    <property type="entry name" value="SIRTUIN"/>
    <property type="match status" value="1"/>
</dbReference>
<dbReference type="InterPro" id="IPR026591">
    <property type="entry name" value="Sirtuin_cat_small_dom_sf"/>
</dbReference>
<keyword evidence="3" id="KW-0520">NAD</keyword>
<dbReference type="PANTHER" id="PTHR11085:SF4">
    <property type="entry name" value="NAD-DEPENDENT PROTEIN DEACYLASE"/>
    <property type="match status" value="1"/>
</dbReference>
<evidence type="ECO:0000256" key="4">
    <source>
        <dbReference type="PROSITE-ProRule" id="PRU00236"/>
    </source>
</evidence>
<dbReference type="Gene3D" id="3.40.50.1220">
    <property type="entry name" value="TPP-binding domain"/>
    <property type="match status" value="1"/>
</dbReference>
<dbReference type="AlphaFoldDB" id="A0A0A6P236"/>
<comment type="caution">
    <text evidence="6">The sequence shown here is derived from an EMBL/GenBank/DDBJ whole genome shotgun (WGS) entry which is preliminary data.</text>
</comment>
<evidence type="ECO:0000256" key="3">
    <source>
        <dbReference type="ARBA" id="ARBA00023027"/>
    </source>
</evidence>
<evidence type="ECO:0000259" key="5">
    <source>
        <dbReference type="PROSITE" id="PS50305"/>
    </source>
</evidence>
<organism evidence="6 7">
    <name type="scientific">Candidatus Thiomargarita nelsonii</name>
    <dbReference type="NCBI Taxonomy" id="1003181"/>
    <lineage>
        <taxon>Bacteria</taxon>
        <taxon>Pseudomonadati</taxon>
        <taxon>Pseudomonadota</taxon>
        <taxon>Gammaproteobacteria</taxon>
        <taxon>Thiotrichales</taxon>
        <taxon>Thiotrichaceae</taxon>
        <taxon>Thiomargarita</taxon>
    </lineage>
</organism>
<gene>
    <name evidence="6" type="ORF">PN36_28755</name>
</gene>
<dbReference type="PANTHER" id="PTHR11085">
    <property type="entry name" value="NAD-DEPENDENT PROTEIN DEACYLASE SIRTUIN-5, MITOCHONDRIAL-RELATED"/>
    <property type="match status" value="1"/>
</dbReference>
<dbReference type="InterPro" id="IPR026590">
    <property type="entry name" value="Ssirtuin_cat_dom"/>
</dbReference>
<protein>
    <recommendedName>
        <fullName evidence="1">protein acetyllysine N-acetyltransferase</fullName>
        <ecNumber evidence="1">2.3.1.286</ecNumber>
    </recommendedName>
</protein>
<evidence type="ECO:0000313" key="7">
    <source>
        <dbReference type="Proteomes" id="UP000030428"/>
    </source>
</evidence>
<dbReference type="Proteomes" id="UP000030428">
    <property type="component" value="Unassembled WGS sequence"/>
</dbReference>
<keyword evidence="2" id="KW-0808">Transferase</keyword>
<dbReference type="Gene3D" id="3.30.1600.10">
    <property type="entry name" value="SIR2/SIRT2 'Small Domain"/>
    <property type="match status" value="1"/>
</dbReference>
<name>A0A0A6P236_9GAMM</name>
<dbReference type="Pfam" id="PF02146">
    <property type="entry name" value="SIR2"/>
    <property type="match status" value="1"/>
</dbReference>
<dbReference type="InterPro" id="IPR050134">
    <property type="entry name" value="NAD-dep_sirtuin_deacylases"/>
</dbReference>
<sequence>MLKKTIKQAAQILSNADALLITAGAGMGVDSGLPDFRGNKGFWKAYPPIAKLGISFSQMANPSWFHRKPKLAWAFYGHRLNLYRDATPHSGFLQLLEIAKRKKGGYFVFTSNVDGHFQKAGFDKDNIIECHGSIHYLQCSTPCRDDIWDAHQIDVDMQAFEALAPHCQACGAIARPNILMFGDGTWLHSRNEKQTEKYHHWLQKLQENDLAIVEIGAGQAVPTVRIESEIIAEKYKGTLIRINPRESQVPEDGQLSIPLGAAEAVNRVFELLN</sequence>
<evidence type="ECO:0000313" key="6">
    <source>
        <dbReference type="EMBL" id="KHD04910.1"/>
    </source>
</evidence>
<dbReference type="GO" id="GO:0017136">
    <property type="term" value="F:histone deacetylase activity, NAD-dependent"/>
    <property type="evidence" value="ECO:0007669"/>
    <property type="project" value="TreeGrafter"/>
</dbReference>
<feature type="domain" description="Deacetylase sirtuin-type" evidence="5">
    <location>
        <begin position="1"/>
        <end position="273"/>
    </location>
</feature>
<dbReference type="InterPro" id="IPR029035">
    <property type="entry name" value="DHS-like_NAD/FAD-binding_dom"/>
</dbReference>
<dbReference type="EMBL" id="JSZA02000191">
    <property type="protein sequence ID" value="KHD04910.1"/>
    <property type="molecule type" value="Genomic_DNA"/>
</dbReference>
<dbReference type="EC" id="2.3.1.286" evidence="1"/>
<keyword evidence="7" id="KW-1185">Reference proteome</keyword>
<dbReference type="InterPro" id="IPR003000">
    <property type="entry name" value="Sirtuin"/>
</dbReference>
<proteinExistence type="predicted"/>
<reference evidence="6 7" key="1">
    <citation type="journal article" date="2016" name="Front. Microbiol.">
        <title>Single-Cell (Meta-)Genomics of a Dimorphic Candidatus Thiomargarita nelsonii Reveals Genomic Plasticity.</title>
        <authorList>
            <person name="Flood B.E."/>
            <person name="Fliss P."/>
            <person name="Jones D.S."/>
            <person name="Dick G.J."/>
            <person name="Jain S."/>
            <person name="Kaster A.K."/>
            <person name="Winkel M."/>
            <person name="Mussmann M."/>
            <person name="Bailey J."/>
        </authorList>
    </citation>
    <scope>NUCLEOTIDE SEQUENCE [LARGE SCALE GENOMIC DNA]</scope>
    <source>
        <strain evidence="6">Hydrate Ridge</strain>
    </source>
</reference>
<comment type="caution">
    <text evidence="4">Lacks conserved residue(s) required for the propagation of feature annotation.</text>
</comment>
<evidence type="ECO:0000256" key="1">
    <source>
        <dbReference type="ARBA" id="ARBA00012928"/>
    </source>
</evidence>